<dbReference type="Pfam" id="PF01363">
    <property type="entry name" value="FYVE"/>
    <property type="match status" value="1"/>
</dbReference>
<evidence type="ECO:0000256" key="7">
    <source>
        <dbReference type="ARBA" id="ARBA00022771"/>
    </source>
</evidence>
<organism evidence="20 21">
    <name type="scientific">Triparma retinervis</name>
    <dbReference type="NCBI Taxonomy" id="2557542"/>
    <lineage>
        <taxon>Eukaryota</taxon>
        <taxon>Sar</taxon>
        <taxon>Stramenopiles</taxon>
        <taxon>Ochrophyta</taxon>
        <taxon>Bolidophyceae</taxon>
        <taxon>Parmales</taxon>
        <taxon>Triparmaceae</taxon>
        <taxon>Triparma</taxon>
    </lineage>
</organism>
<evidence type="ECO:0000256" key="11">
    <source>
        <dbReference type="ARBA" id="ARBA00022963"/>
    </source>
</evidence>
<dbReference type="InterPro" id="IPR000306">
    <property type="entry name" value="Znf_FYVE"/>
</dbReference>
<keyword evidence="7 17" id="KW-0863">Zinc-finger</keyword>
<dbReference type="InterPro" id="IPR029058">
    <property type="entry name" value="AB_hydrolase_fold"/>
</dbReference>
<keyword evidence="8" id="KW-0378">Hydrolase</keyword>
<evidence type="ECO:0000256" key="14">
    <source>
        <dbReference type="ARBA" id="ARBA00023136"/>
    </source>
</evidence>
<evidence type="ECO:0000256" key="1">
    <source>
        <dbReference type="ARBA" id="ARBA00001913"/>
    </source>
</evidence>
<evidence type="ECO:0000256" key="17">
    <source>
        <dbReference type="PROSITE-ProRule" id="PRU00091"/>
    </source>
</evidence>
<dbReference type="PANTHER" id="PTHR45792">
    <property type="entry name" value="DIACYLGLYCEROL LIPASE HOMOLOG-RELATED"/>
    <property type="match status" value="1"/>
</dbReference>
<evidence type="ECO:0000313" key="20">
    <source>
        <dbReference type="EMBL" id="GMH50643.1"/>
    </source>
</evidence>
<dbReference type="GO" id="GO:0008270">
    <property type="term" value="F:zinc ion binding"/>
    <property type="evidence" value="ECO:0007669"/>
    <property type="project" value="UniProtKB-KW"/>
</dbReference>
<dbReference type="PROSITE" id="PS50178">
    <property type="entry name" value="ZF_FYVE"/>
    <property type="match status" value="1"/>
</dbReference>
<evidence type="ECO:0000256" key="3">
    <source>
        <dbReference type="ARBA" id="ARBA00022475"/>
    </source>
</evidence>
<evidence type="ECO:0000256" key="6">
    <source>
        <dbReference type="ARBA" id="ARBA00022723"/>
    </source>
</evidence>
<evidence type="ECO:0000256" key="5">
    <source>
        <dbReference type="ARBA" id="ARBA00022692"/>
    </source>
</evidence>
<evidence type="ECO:0000256" key="13">
    <source>
        <dbReference type="ARBA" id="ARBA00023098"/>
    </source>
</evidence>
<dbReference type="PANTHER" id="PTHR45792:SF8">
    <property type="entry name" value="DIACYLGLYCEROL LIPASE-ALPHA"/>
    <property type="match status" value="1"/>
</dbReference>
<accession>A0A9W7DPL3</accession>
<keyword evidence="12" id="KW-1133">Transmembrane helix</keyword>
<dbReference type="Proteomes" id="UP001165082">
    <property type="component" value="Unassembled WGS sequence"/>
</dbReference>
<dbReference type="OrthoDB" id="70570at2759"/>
<feature type="compositionally biased region" description="Polar residues" evidence="18">
    <location>
        <begin position="628"/>
        <end position="645"/>
    </location>
</feature>
<dbReference type="AlphaFoldDB" id="A0A9W7DPL3"/>
<evidence type="ECO:0000256" key="18">
    <source>
        <dbReference type="SAM" id="MobiDB-lite"/>
    </source>
</evidence>
<evidence type="ECO:0000313" key="21">
    <source>
        <dbReference type="Proteomes" id="UP001165082"/>
    </source>
</evidence>
<evidence type="ECO:0000256" key="15">
    <source>
        <dbReference type="ARBA" id="ARBA00024531"/>
    </source>
</evidence>
<dbReference type="InterPro" id="IPR052214">
    <property type="entry name" value="DAG_Lipase-Related"/>
</dbReference>
<gene>
    <name evidence="20" type="ORF">TrRE_jg5570</name>
</gene>
<dbReference type="SUPFAM" id="SSF57903">
    <property type="entry name" value="FYVE/PHD zinc finger"/>
    <property type="match status" value="2"/>
</dbReference>
<feature type="region of interest" description="Disordered" evidence="18">
    <location>
        <begin position="880"/>
        <end position="918"/>
    </location>
</feature>
<dbReference type="SMART" id="SM00064">
    <property type="entry name" value="FYVE"/>
    <property type="match status" value="1"/>
</dbReference>
<feature type="region of interest" description="Disordered" evidence="18">
    <location>
        <begin position="675"/>
        <end position="715"/>
    </location>
</feature>
<comment type="cofactor">
    <cofactor evidence="1">
        <name>Ca(2+)</name>
        <dbReference type="ChEBI" id="CHEBI:29108"/>
    </cofactor>
</comment>
<evidence type="ECO:0000256" key="16">
    <source>
        <dbReference type="ARBA" id="ARBA00026104"/>
    </source>
</evidence>
<keyword evidence="11" id="KW-0442">Lipid degradation</keyword>
<name>A0A9W7DPL3_9STRA</name>
<protein>
    <recommendedName>
        <fullName evidence="16">sn-1-specific diacylglycerol lipase</fullName>
        <ecNumber evidence="16">3.1.1.116</ecNumber>
    </recommendedName>
</protein>
<dbReference type="SUPFAM" id="SSF53474">
    <property type="entry name" value="alpha/beta-Hydrolases"/>
    <property type="match status" value="1"/>
</dbReference>
<evidence type="ECO:0000256" key="2">
    <source>
        <dbReference type="ARBA" id="ARBA00004651"/>
    </source>
</evidence>
<sequence length="932" mass="102759">MMGETTGYDNKSLKETIDELGYSGAWEREGSGSIANSLTAEGDSATGGLQEEVKVFYSRLPWMERQLVKEWRTSCGRSFCGPHSSRTRTLPMYGYGTSVSERVCDSCDEKIELEERRERIRWRLARLRDYKASRLTPYFTTGSDTLADLASRLADGALAFVRSIPLGMQVAVAFEAAEILRKHGMNGLYTLVLRKEFVAAAGLLQRVARINKKTWPLSVHELTAAIFYSLAEKRAERGNRPEGEEWCHRIKEVGVVEEGQTPLTDETDEFDPLSISVANLLNRVDNFLEPKKSALPTPPSPAQTPASAPAPSTPGVCSPLSSSHLSSLLFYAPLSLSFIYSETPIELQLLSAQQGWSLLYAHLDQGRLCVDQPAHALLVHRKRKIATLVVRGTTTLNDVVTDLRAIPVPFPEEGWGGVQNGKGDAGCTSSDEEEIDWVKMGHDGNKGQALMGMAKSATYLFDENIGVITSLISQGYVIRCTGHSLGGGVAALLGILIKRHLRGKGMEKDLEDLIRVYSFGTPSCVNEDLVREIGGDGDSGGSFITSVILHDDIIPRISPTSVRRLMKHLLYVKETWVDKNFRDDVEAVADRVKNIWAPRWRNSFVVKEHGGHQQTEDEGSGATATATPTHNPTVQHPNGQSLDQSLIDPSQFFDAEEELIDSDSDDSDCVLEEARETSFSSLGGDLDRVEEGQEGTGVPPQNSPASPPNSPASPVMLPEVPLPRMFIPGDIYHIYKHNGTYKACKVPRKYKELRRISLSPNMVSDHSCKSYYEALLEVRSVRGAKSPAPNWQPFHFASKCTACESEFTWASTSSSEAQEARDKYNCHACGMLVCEPCSKRCVALPEFGIERERRVCDSCFFDLGFREGGGDVAMARSFVDSDGEEEEELGEGGDKVEEEIAPRRAASRSRTDSGRRRSSIVEELVENLQKTG</sequence>
<keyword evidence="3" id="KW-1003">Cell membrane</keyword>
<proteinExistence type="predicted"/>
<keyword evidence="14" id="KW-0472">Membrane</keyword>
<feature type="compositionally biased region" description="Pro residues" evidence="18">
    <location>
        <begin position="701"/>
        <end position="711"/>
    </location>
</feature>
<dbReference type="Gene3D" id="3.30.40.10">
    <property type="entry name" value="Zinc/RING finger domain, C3HC4 (zinc finger)"/>
    <property type="match status" value="2"/>
</dbReference>
<dbReference type="GO" id="GO:0005886">
    <property type="term" value="C:plasma membrane"/>
    <property type="evidence" value="ECO:0007669"/>
    <property type="project" value="UniProtKB-SubCell"/>
</dbReference>
<feature type="region of interest" description="Disordered" evidence="18">
    <location>
        <begin position="608"/>
        <end position="645"/>
    </location>
</feature>
<evidence type="ECO:0000259" key="19">
    <source>
        <dbReference type="PROSITE" id="PS50178"/>
    </source>
</evidence>
<dbReference type="GO" id="GO:0016298">
    <property type="term" value="F:lipase activity"/>
    <property type="evidence" value="ECO:0007669"/>
    <property type="project" value="TreeGrafter"/>
</dbReference>
<comment type="catalytic activity">
    <reaction evidence="15">
        <text>a 1,2-diacyl-sn-glycerol + H2O = a 2-acylglycerol + a fatty acid + H(+)</text>
        <dbReference type="Rhea" id="RHEA:33275"/>
        <dbReference type="ChEBI" id="CHEBI:15377"/>
        <dbReference type="ChEBI" id="CHEBI:15378"/>
        <dbReference type="ChEBI" id="CHEBI:17389"/>
        <dbReference type="ChEBI" id="CHEBI:17815"/>
        <dbReference type="ChEBI" id="CHEBI:28868"/>
        <dbReference type="EC" id="3.1.1.116"/>
    </reaction>
    <physiologicalReaction direction="left-to-right" evidence="15">
        <dbReference type="Rhea" id="RHEA:33276"/>
    </physiologicalReaction>
</comment>
<keyword evidence="10" id="KW-0106">Calcium</keyword>
<feature type="compositionally biased region" description="Acidic residues" evidence="18">
    <location>
        <begin position="881"/>
        <end position="891"/>
    </location>
</feature>
<keyword evidence="21" id="KW-1185">Reference proteome</keyword>
<dbReference type="InterPro" id="IPR013083">
    <property type="entry name" value="Znf_RING/FYVE/PHD"/>
</dbReference>
<evidence type="ECO:0000256" key="12">
    <source>
        <dbReference type="ARBA" id="ARBA00022989"/>
    </source>
</evidence>
<evidence type="ECO:0000256" key="9">
    <source>
        <dbReference type="ARBA" id="ARBA00022833"/>
    </source>
</evidence>
<feature type="compositionally biased region" description="Basic and acidic residues" evidence="18">
    <location>
        <begin position="892"/>
        <end position="902"/>
    </location>
</feature>
<keyword evidence="9" id="KW-0862">Zinc</keyword>
<feature type="domain" description="FYVE-type" evidence="19">
    <location>
        <begin position="797"/>
        <end position="864"/>
    </location>
</feature>
<feature type="compositionally biased region" description="Low complexity" evidence="18">
    <location>
        <begin position="303"/>
        <end position="316"/>
    </location>
</feature>
<dbReference type="EMBL" id="BRXZ01000680">
    <property type="protein sequence ID" value="GMH50643.1"/>
    <property type="molecule type" value="Genomic_DNA"/>
</dbReference>
<keyword evidence="4" id="KW-0597">Phosphoprotein</keyword>
<dbReference type="EC" id="3.1.1.116" evidence="16"/>
<evidence type="ECO:0000256" key="8">
    <source>
        <dbReference type="ARBA" id="ARBA00022801"/>
    </source>
</evidence>
<dbReference type="InterPro" id="IPR002921">
    <property type="entry name" value="Fungal_lipase-type"/>
</dbReference>
<evidence type="ECO:0000256" key="10">
    <source>
        <dbReference type="ARBA" id="ARBA00022837"/>
    </source>
</evidence>
<dbReference type="InterPro" id="IPR011011">
    <property type="entry name" value="Znf_FYVE_PHD"/>
</dbReference>
<comment type="caution">
    <text evidence="20">The sequence shown here is derived from an EMBL/GenBank/DDBJ whole genome shotgun (WGS) entry which is preliminary data.</text>
</comment>
<keyword evidence="13" id="KW-0443">Lipid metabolism</keyword>
<evidence type="ECO:0000256" key="4">
    <source>
        <dbReference type="ARBA" id="ARBA00022553"/>
    </source>
</evidence>
<keyword evidence="6" id="KW-0479">Metal-binding</keyword>
<keyword evidence="5" id="KW-0812">Transmembrane</keyword>
<comment type="subcellular location">
    <subcellularLocation>
        <location evidence="2">Cell membrane</location>
        <topology evidence="2">Multi-pass membrane protein</topology>
    </subcellularLocation>
</comment>
<dbReference type="InterPro" id="IPR017455">
    <property type="entry name" value="Znf_FYVE-rel"/>
</dbReference>
<dbReference type="GO" id="GO:0016042">
    <property type="term" value="P:lipid catabolic process"/>
    <property type="evidence" value="ECO:0007669"/>
    <property type="project" value="UniProtKB-KW"/>
</dbReference>
<feature type="region of interest" description="Disordered" evidence="18">
    <location>
        <begin position="291"/>
        <end position="316"/>
    </location>
</feature>
<dbReference type="CDD" id="cd00519">
    <property type="entry name" value="Lipase_3"/>
    <property type="match status" value="1"/>
</dbReference>
<dbReference type="Pfam" id="PF01764">
    <property type="entry name" value="Lipase_3"/>
    <property type="match status" value="1"/>
</dbReference>
<dbReference type="Gene3D" id="3.40.50.1820">
    <property type="entry name" value="alpha/beta hydrolase"/>
    <property type="match status" value="1"/>
</dbReference>
<reference evidence="20" key="1">
    <citation type="submission" date="2022-07" db="EMBL/GenBank/DDBJ databases">
        <title>Genome analysis of Parmales, a sister group of diatoms, reveals the evolutionary specialization of diatoms from phago-mixotrophs to photoautotrophs.</title>
        <authorList>
            <person name="Ban H."/>
            <person name="Sato S."/>
            <person name="Yoshikawa S."/>
            <person name="Kazumasa Y."/>
            <person name="Nakamura Y."/>
            <person name="Ichinomiya M."/>
            <person name="Saitoh K."/>
            <person name="Sato N."/>
            <person name="Blanc-Mathieu R."/>
            <person name="Endo H."/>
            <person name="Kuwata A."/>
            <person name="Ogata H."/>
        </authorList>
    </citation>
    <scope>NUCLEOTIDE SEQUENCE</scope>
</reference>